<dbReference type="EMBL" id="CALNXK010000018">
    <property type="protein sequence ID" value="CAH3105573.1"/>
    <property type="molecule type" value="Genomic_DNA"/>
</dbReference>
<evidence type="ECO:0000256" key="1">
    <source>
        <dbReference type="SAM" id="MobiDB-lite"/>
    </source>
</evidence>
<evidence type="ECO:0000313" key="2">
    <source>
        <dbReference type="EMBL" id="CAH3105573.1"/>
    </source>
</evidence>
<sequence length="112" mass="12657">SAERILRSLHSSPRAREKTSGIERTLNPQSRLSPESFQDAHELRDYWALSELNLELIFPQDNEADFQGEISFPSPLMAIETEMGVVIFDVIGMNKLLSVGTRQLTPLDTLSR</sequence>
<proteinExistence type="predicted"/>
<comment type="caution">
    <text evidence="2">The sequence shown here is derived from an EMBL/GenBank/DDBJ whole genome shotgun (WGS) entry which is preliminary data.</text>
</comment>
<feature type="compositionally biased region" description="Polar residues" evidence="1">
    <location>
        <begin position="26"/>
        <end position="35"/>
    </location>
</feature>
<feature type="non-terminal residue" evidence="2">
    <location>
        <position position="1"/>
    </location>
</feature>
<dbReference type="Proteomes" id="UP001159405">
    <property type="component" value="Unassembled WGS sequence"/>
</dbReference>
<name>A0ABN8NDT3_9CNID</name>
<gene>
    <name evidence="2" type="ORF">PLOB_00013752</name>
</gene>
<reference evidence="2 3" key="1">
    <citation type="submission" date="2022-05" db="EMBL/GenBank/DDBJ databases">
        <authorList>
            <consortium name="Genoscope - CEA"/>
            <person name="William W."/>
        </authorList>
    </citation>
    <scope>NUCLEOTIDE SEQUENCE [LARGE SCALE GENOMIC DNA]</scope>
</reference>
<keyword evidence="3" id="KW-1185">Reference proteome</keyword>
<protein>
    <submittedName>
        <fullName evidence="2">Uncharacterized protein</fullName>
    </submittedName>
</protein>
<organism evidence="2 3">
    <name type="scientific">Porites lobata</name>
    <dbReference type="NCBI Taxonomy" id="104759"/>
    <lineage>
        <taxon>Eukaryota</taxon>
        <taxon>Metazoa</taxon>
        <taxon>Cnidaria</taxon>
        <taxon>Anthozoa</taxon>
        <taxon>Hexacorallia</taxon>
        <taxon>Scleractinia</taxon>
        <taxon>Fungiina</taxon>
        <taxon>Poritidae</taxon>
        <taxon>Porites</taxon>
    </lineage>
</organism>
<evidence type="ECO:0000313" key="3">
    <source>
        <dbReference type="Proteomes" id="UP001159405"/>
    </source>
</evidence>
<accession>A0ABN8NDT3</accession>
<feature type="region of interest" description="Disordered" evidence="1">
    <location>
        <begin position="1"/>
        <end position="35"/>
    </location>
</feature>